<dbReference type="CDD" id="cd01992">
    <property type="entry name" value="TilS_N"/>
    <property type="match status" value="1"/>
</dbReference>
<sequence length="315" mass="34084">MPDDLDARLSAATARLIGRAPLPQERIGIAVSGGADSMALLAAAHHSWPGQIEAATVDHGLRPKARQEAEMVAAWCATADIPHAILTPEAPIAGNLQASARIARYRLLDAWREARGLAWLMTAHQADDQIETVILRLNRGSGVGGLASVRGRREHLLRPLLGERRATLRAYCVANDLPFVDDPSNIDPRFDRARLRALLAEGDLIAPAGLARSVEALEQADAALAWMADSLADDYLDLGDRAAVLNRTDLPSEILRRLLLKMIEYLNPEAEKPRGPSLDQALVQLLDAKTVTLADCVITGGGTWASRRAPPRKSR</sequence>
<keyword evidence="4 6" id="KW-0067">ATP-binding</keyword>
<evidence type="ECO:0000256" key="5">
    <source>
        <dbReference type="ARBA" id="ARBA00048539"/>
    </source>
</evidence>
<feature type="binding site" evidence="6">
    <location>
        <begin position="32"/>
        <end position="37"/>
    </location>
    <ligand>
        <name>ATP</name>
        <dbReference type="ChEBI" id="CHEBI:30616"/>
    </ligand>
</feature>
<comment type="catalytic activity">
    <reaction evidence="5 6">
        <text>cytidine(34) in tRNA(Ile2) + L-lysine + ATP = lysidine(34) in tRNA(Ile2) + AMP + diphosphate + H(+)</text>
        <dbReference type="Rhea" id="RHEA:43744"/>
        <dbReference type="Rhea" id="RHEA-COMP:10625"/>
        <dbReference type="Rhea" id="RHEA-COMP:10670"/>
        <dbReference type="ChEBI" id="CHEBI:15378"/>
        <dbReference type="ChEBI" id="CHEBI:30616"/>
        <dbReference type="ChEBI" id="CHEBI:32551"/>
        <dbReference type="ChEBI" id="CHEBI:33019"/>
        <dbReference type="ChEBI" id="CHEBI:82748"/>
        <dbReference type="ChEBI" id="CHEBI:83665"/>
        <dbReference type="ChEBI" id="CHEBI:456215"/>
        <dbReference type="EC" id="6.3.4.19"/>
    </reaction>
</comment>
<dbReference type="PANTHER" id="PTHR43033:SF1">
    <property type="entry name" value="TRNA(ILE)-LYSIDINE SYNTHASE-RELATED"/>
    <property type="match status" value="1"/>
</dbReference>
<comment type="domain">
    <text evidence="6">The N-terminal region contains the highly conserved SGGXDS motif, predicted to be a P-loop motif involved in ATP binding.</text>
</comment>
<evidence type="ECO:0000256" key="3">
    <source>
        <dbReference type="ARBA" id="ARBA00022741"/>
    </source>
</evidence>
<keyword evidence="2 6" id="KW-0819">tRNA processing</keyword>
<feature type="domain" description="tRNA(Ile)-lysidine/2-thiocytidine synthase N-terminal" evidence="7">
    <location>
        <begin position="27"/>
        <end position="197"/>
    </location>
</feature>
<organism evidence="8 9">
    <name type="scientific">Sphingobium nicotianae</name>
    <dbReference type="NCBI Taxonomy" id="2782607"/>
    <lineage>
        <taxon>Bacteria</taxon>
        <taxon>Pseudomonadati</taxon>
        <taxon>Pseudomonadota</taxon>
        <taxon>Alphaproteobacteria</taxon>
        <taxon>Sphingomonadales</taxon>
        <taxon>Sphingomonadaceae</taxon>
        <taxon>Sphingobium</taxon>
    </lineage>
</organism>
<dbReference type="HAMAP" id="MF_01161">
    <property type="entry name" value="tRNA_Ile_lys_synt"/>
    <property type="match status" value="1"/>
</dbReference>
<dbReference type="EC" id="6.3.4.19" evidence="6"/>
<name>A0A9X1AI05_9SPHN</name>
<dbReference type="InterPro" id="IPR012094">
    <property type="entry name" value="tRNA_Ile_lys_synt"/>
</dbReference>
<dbReference type="SUPFAM" id="SSF52402">
    <property type="entry name" value="Adenine nucleotide alpha hydrolases-like"/>
    <property type="match status" value="1"/>
</dbReference>
<comment type="subcellular location">
    <subcellularLocation>
        <location evidence="6">Cytoplasm</location>
    </subcellularLocation>
</comment>
<dbReference type="GO" id="GO:0006400">
    <property type="term" value="P:tRNA modification"/>
    <property type="evidence" value="ECO:0007669"/>
    <property type="project" value="UniProtKB-UniRule"/>
</dbReference>
<reference evidence="8" key="1">
    <citation type="submission" date="2021-05" db="EMBL/GenBank/DDBJ databases">
        <title>Genome of Sphingobium sp. strain.</title>
        <authorList>
            <person name="Fan R."/>
        </authorList>
    </citation>
    <scope>NUCLEOTIDE SEQUENCE</scope>
    <source>
        <strain evidence="8">H33</strain>
    </source>
</reference>
<evidence type="ECO:0000256" key="1">
    <source>
        <dbReference type="ARBA" id="ARBA00022598"/>
    </source>
</evidence>
<dbReference type="PANTHER" id="PTHR43033">
    <property type="entry name" value="TRNA(ILE)-LYSIDINE SYNTHASE-RELATED"/>
    <property type="match status" value="1"/>
</dbReference>
<evidence type="ECO:0000313" key="8">
    <source>
        <dbReference type="EMBL" id="MBT2185442.1"/>
    </source>
</evidence>
<evidence type="ECO:0000256" key="2">
    <source>
        <dbReference type="ARBA" id="ARBA00022694"/>
    </source>
</evidence>
<keyword evidence="9" id="KW-1185">Reference proteome</keyword>
<gene>
    <name evidence="6 8" type="primary">tilS</name>
    <name evidence="8" type="ORF">KK488_00585</name>
</gene>
<dbReference type="GO" id="GO:0005737">
    <property type="term" value="C:cytoplasm"/>
    <property type="evidence" value="ECO:0007669"/>
    <property type="project" value="UniProtKB-SubCell"/>
</dbReference>
<dbReference type="NCBIfam" id="TIGR02432">
    <property type="entry name" value="lysidine_TilS_N"/>
    <property type="match status" value="1"/>
</dbReference>
<keyword evidence="6" id="KW-0963">Cytoplasm</keyword>
<evidence type="ECO:0000256" key="4">
    <source>
        <dbReference type="ARBA" id="ARBA00022840"/>
    </source>
</evidence>
<evidence type="ECO:0000259" key="7">
    <source>
        <dbReference type="Pfam" id="PF01171"/>
    </source>
</evidence>
<dbReference type="Pfam" id="PF01171">
    <property type="entry name" value="ATP_bind_3"/>
    <property type="match status" value="1"/>
</dbReference>
<accession>A0A9X1AI05</accession>
<dbReference type="InterPro" id="IPR014729">
    <property type="entry name" value="Rossmann-like_a/b/a_fold"/>
</dbReference>
<dbReference type="Gene3D" id="3.40.50.620">
    <property type="entry name" value="HUPs"/>
    <property type="match status" value="1"/>
</dbReference>
<dbReference type="Proteomes" id="UP001138757">
    <property type="component" value="Unassembled WGS sequence"/>
</dbReference>
<keyword evidence="1 6" id="KW-0436">Ligase</keyword>
<protein>
    <recommendedName>
        <fullName evidence="6">tRNA(Ile)-lysidine synthase</fullName>
        <ecNumber evidence="6">6.3.4.19</ecNumber>
    </recommendedName>
    <alternativeName>
        <fullName evidence="6">tRNA(Ile)-2-lysyl-cytidine synthase</fullName>
    </alternativeName>
    <alternativeName>
        <fullName evidence="6">tRNA(Ile)-lysidine synthetase</fullName>
    </alternativeName>
</protein>
<evidence type="ECO:0000313" key="9">
    <source>
        <dbReference type="Proteomes" id="UP001138757"/>
    </source>
</evidence>
<dbReference type="RefSeq" id="WP_214621197.1">
    <property type="nucleotide sequence ID" value="NZ_JAHGAW010000001.1"/>
</dbReference>
<comment type="function">
    <text evidence="6">Ligates lysine onto the cytidine present at position 34 of the AUA codon-specific tRNA(Ile) that contains the anticodon CAU, in an ATP-dependent manner. Cytidine is converted to lysidine, thus changing the amino acid specificity of the tRNA from methionine to isoleucine.</text>
</comment>
<dbReference type="GO" id="GO:0032267">
    <property type="term" value="F:tRNA(Ile)-lysidine synthase activity"/>
    <property type="evidence" value="ECO:0007669"/>
    <property type="project" value="UniProtKB-EC"/>
</dbReference>
<comment type="caution">
    <text evidence="8">The sequence shown here is derived from an EMBL/GenBank/DDBJ whole genome shotgun (WGS) entry which is preliminary data.</text>
</comment>
<keyword evidence="3 6" id="KW-0547">Nucleotide-binding</keyword>
<dbReference type="AlphaFoldDB" id="A0A9X1AI05"/>
<dbReference type="InterPro" id="IPR012795">
    <property type="entry name" value="tRNA_Ile_lys_synt_N"/>
</dbReference>
<proteinExistence type="inferred from homology"/>
<comment type="similarity">
    <text evidence="6">Belongs to the tRNA(Ile)-lysidine synthase family.</text>
</comment>
<dbReference type="InterPro" id="IPR011063">
    <property type="entry name" value="TilS/TtcA_N"/>
</dbReference>
<dbReference type="GO" id="GO:0005524">
    <property type="term" value="F:ATP binding"/>
    <property type="evidence" value="ECO:0007669"/>
    <property type="project" value="UniProtKB-UniRule"/>
</dbReference>
<evidence type="ECO:0000256" key="6">
    <source>
        <dbReference type="HAMAP-Rule" id="MF_01161"/>
    </source>
</evidence>
<dbReference type="EMBL" id="JAHGAW010000001">
    <property type="protein sequence ID" value="MBT2185442.1"/>
    <property type="molecule type" value="Genomic_DNA"/>
</dbReference>